<evidence type="ECO:0000313" key="1">
    <source>
        <dbReference type="EMBL" id="ASY66260.1"/>
    </source>
</evidence>
<dbReference type="RefSeq" id="WP_034858145.1">
    <property type="nucleotide sequence ID" value="NZ_AJQT01000103.1"/>
</dbReference>
<proteinExistence type="predicted"/>
<gene>
    <name evidence="1" type="ORF">SJ05684_b52780</name>
</gene>
<dbReference type="InterPro" id="IPR029063">
    <property type="entry name" value="SAM-dependent_MTases_sf"/>
</dbReference>
<dbReference type="Proteomes" id="UP000217211">
    <property type="component" value="Plasmid pSJ05684b"/>
</dbReference>
<sequence length="234" mass="25554">MPAETAIANAFIDAEIKHAELFFELASEFGESLPTMIERYALARVRSPLDHPEEVYQDLHDHEKAYQTNNWLIPALQTISGSGASSVIEIGCGNCKFSAAIAESATKVTAIDWAKAPGVAALPSNAEFLQANFVSEAIPTADLICSADVLEHIAFESMEPLIKKLSLAAPLQYHTIACYDDGHSHLTVMHPGAWLAMFQLHIPDAKLINVECRRGDKRQLNCTITNIVAEPTVK</sequence>
<dbReference type="AlphaFoldDB" id="A0A249PJY5"/>
<reference evidence="1 2" key="1">
    <citation type="submission" date="2017-08" db="EMBL/GenBank/DDBJ databases">
        <title>Multipartite genome sequences of Sinorhizobium species nodulating soybeans.</title>
        <authorList>
            <person name="Tian C.F."/>
        </authorList>
    </citation>
    <scope>NUCLEOTIDE SEQUENCE [LARGE SCALE GENOMIC DNA]</scope>
    <source>
        <strain evidence="1 2">CCBAU 05684</strain>
        <plasmid evidence="2">psj05684b</plasmid>
    </source>
</reference>
<evidence type="ECO:0000313" key="2">
    <source>
        <dbReference type="Proteomes" id="UP000217211"/>
    </source>
</evidence>
<dbReference type="CDD" id="cd02440">
    <property type="entry name" value="AdoMet_MTases"/>
    <property type="match status" value="1"/>
</dbReference>
<dbReference type="EMBL" id="CP023068">
    <property type="protein sequence ID" value="ASY66260.1"/>
    <property type="molecule type" value="Genomic_DNA"/>
</dbReference>
<organism evidence="1 2">
    <name type="scientific">Sinorhizobium sojae CCBAU 05684</name>
    <dbReference type="NCBI Taxonomy" id="716928"/>
    <lineage>
        <taxon>Bacteria</taxon>
        <taxon>Pseudomonadati</taxon>
        <taxon>Pseudomonadota</taxon>
        <taxon>Alphaproteobacteria</taxon>
        <taxon>Hyphomicrobiales</taxon>
        <taxon>Rhizobiaceae</taxon>
        <taxon>Sinorhizobium/Ensifer group</taxon>
        <taxon>Sinorhizobium</taxon>
    </lineage>
</organism>
<geneLocation type="plasmid" evidence="2">
    <name>psj05684b</name>
</geneLocation>
<keyword evidence="1" id="KW-0614">Plasmid</keyword>
<dbReference type="KEGG" id="esj:SJ05684_b52780"/>
<dbReference type="OrthoDB" id="6713140at2"/>
<dbReference type="Gene3D" id="3.40.50.150">
    <property type="entry name" value="Vaccinia Virus protein VP39"/>
    <property type="match status" value="1"/>
</dbReference>
<name>A0A249PJY5_9HYPH</name>
<dbReference type="STRING" id="716928.GCA_000261485_04563"/>
<protein>
    <recommendedName>
        <fullName evidence="3">Methyltransferase domain-containing protein</fullName>
    </recommendedName>
</protein>
<dbReference type="SUPFAM" id="SSF53335">
    <property type="entry name" value="S-adenosyl-L-methionine-dependent methyltransferases"/>
    <property type="match status" value="1"/>
</dbReference>
<keyword evidence="2" id="KW-1185">Reference proteome</keyword>
<evidence type="ECO:0008006" key="3">
    <source>
        <dbReference type="Google" id="ProtNLM"/>
    </source>
</evidence>
<accession>A0A249PJY5</accession>